<dbReference type="AlphaFoldDB" id="A0A5E6M7T6"/>
<evidence type="ECO:0000313" key="6">
    <source>
        <dbReference type="EMBL" id="VVM05620.1"/>
    </source>
</evidence>
<comment type="similarity">
    <text evidence="4">Belongs to the ABC transporter superfamily. Macrolide exporter (TC 3.A.1.122) family.</text>
</comment>
<dbReference type="FunFam" id="3.40.50.300:FF:000032">
    <property type="entry name" value="Export ABC transporter ATP-binding protein"/>
    <property type="match status" value="1"/>
</dbReference>
<dbReference type="PROSITE" id="PS00211">
    <property type="entry name" value="ABC_TRANSPORTER_1"/>
    <property type="match status" value="1"/>
</dbReference>
<dbReference type="Gene3D" id="3.40.50.300">
    <property type="entry name" value="P-loop containing nucleotide triphosphate hydrolases"/>
    <property type="match status" value="1"/>
</dbReference>
<dbReference type="Proteomes" id="UP000334923">
    <property type="component" value="Unassembled WGS sequence"/>
</dbReference>
<dbReference type="OrthoDB" id="9802264at2"/>
<evidence type="ECO:0000256" key="2">
    <source>
        <dbReference type="ARBA" id="ARBA00022741"/>
    </source>
</evidence>
<evidence type="ECO:0000313" key="7">
    <source>
        <dbReference type="Proteomes" id="UP000334923"/>
    </source>
</evidence>
<dbReference type="GO" id="GO:0005886">
    <property type="term" value="C:plasma membrane"/>
    <property type="evidence" value="ECO:0007669"/>
    <property type="project" value="TreeGrafter"/>
</dbReference>
<dbReference type="GO" id="GO:0016887">
    <property type="term" value="F:ATP hydrolysis activity"/>
    <property type="evidence" value="ECO:0007669"/>
    <property type="project" value="InterPro"/>
</dbReference>
<name>A0A5E6M7T6_9BACT</name>
<evidence type="ECO:0000256" key="3">
    <source>
        <dbReference type="ARBA" id="ARBA00022840"/>
    </source>
</evidence>
<dbReference type="PANTHER" id="PTHR24220">
    <property type="entry name" value="IMPORT ATP-BINDING PROTEIN"/>
    <property type="match status" value="1"/>
</dbReference>
<dbReference type="InterPro" id="IPR003593">
    <property type="entry name" value="AAA+_ATPase"/>
</dbReference>
<dbReference type="InterPro" id="IPR017871">
    <property type="entry name" value="ABC_transporter-like_CS"/>
</dbReference>
<feature type="domain" description="ABC transporter" evidence="5">
    <location>
        <begin position="6"/>
        <end position="233"/>
    </location>
</feature>
<dbReference type="GO" id="GO:0005524">
    <property type="term" value="F:ATP binding"/>
    <property type="evidence" value="ECO:0007669"/>
    <property type="project" value="UniProtKB-KW"/>
</dbReference>
<protein>
    <submittedName>
        <fullName evidence="6">Sulfonate transport system ATP-binding protein</fullName>
    </submittedName>
</protein>
<dbReference type="PROSITE" id="PS50893">
    <property type="entry name" value="ABC_TRANSPORTER_2"/>
    <property type="match status" value="1"/>
</dbReference>
<accession>A0A5E6M7T6</accession>
<sequence length="234" mass="25099">MRRLVALLDRVSKSYGSGENATCALRSVSLEIEEGEFVALVGPSGCGKSSLLHLLAGIDRPSEGKVVVLGESLAALEERKLTEMRLRKIGIVFQFFNLLPTLTAEENVELPGLLGGMSPKEARQRARALLEEVGLAHRSRHPPEQMSGGEMQRVAVARALLLEPGLVLADEPTGNLDSEASQVVIDLFRDLGRRHGATLVLATHSQEVAAASSRVVRMRDGRIVGEEPATAPGP</sequence>
<dbReference type="GO" id="GO:0022857">
    <property type="term" value="F:transmembrane transporter activity"/>
    <property type="evidence" value="ECO:0007669"/>
    <property type="project" value="TreeGrafter"/>
</dbReference>
<reference evidence="6 7" key="1">
    <citation type="submission" date="2019-09" db="EMBL/GenBank/DDBJ databases">
        <authorList>
            <person name="Cremers G."/>
        </authorList>
    </citation>
    <scope>NUCLEOTIDE SEQUENCE [LARGE SCALE GENOMIC DNA]</scope>
    <source>
        <strain evidence="6">4A</strain>
    </source>
</reference>
<keyword evidence="7" id="KW-1185">Reference proteome</keyword>
<dbReference type="RefSeq" id="WP_142659627.1">
    <property type="nucleotide sequence ID" value="NZ_CABFVA020000025.1"/>
</dbReference>
<evidence type="ECO:0000256" key="1">
    <source>
        <dbReference type="ARBA" id="ARBA00022448"/>
    </source>
</evidence>
<dbReference type="PANTHER" id="PTHR24220:SF685">
    <property type="entry name" value="ABC TRANSPORTER RELATED"/>
    <property type="match status" value="1"/>
</dbReference>
<dbReference type="SMART" id="SM00382">
    <property type="entry name" value="AAA"/>
    <property type="match status" value="1"/>
</dbReference>
<gene>
    <name evidence="6" type="primary">ssuB</name>
    <name evidence="6" type="ORF">MAMT_00703</name>
</gene>
<evidence type="ECO:0000259" key="5">
    <source>
        <dbReference type="PROSITE" id="PS50893"/>
    </source>
</evidence>
<dbReference type="InterPro" id="IPR027417">
    <property type="entry name" value="P-loop_NTPase"/>
</dbReference>
<dbReference type="GO" id="GO:0098796">
    <property type="term" value="C:membrane protein complex"/>
    <property type="evidence" value="ECO:0007669"/>
    <property type="project" value="UniProtKB-ARBA"/>
</dbReference>
<dbReference type="InterPro" id="IPR017911">
    <property type="entry name" value="MacB-like_ATP-bd"/>
</dbReference>
<keyword evidence="3 6" id="KW-0067">ATP-binding</keyword>
<dbReference type="EMBL" id="CABFVA020000025">
    <property type="protein sequence ID" value="VVM05620.1"/>
    <property type="molecule type" value="Genomic_DNA"/>
</dbReference>
<dbReference type="SUPFAM" id="SSF52540">
    <property type="entry name" value="P-loop containing nucleoside triphosphate hydrolases"/>
    <property type="match status" value="1"/>
</dbReference>
<dbReference type="Pfam" id="PF00005">
    <property type="entry name" value="ABC_tran"/>
    <property type="match status" value="1"/>
</dbReference>
<dbReference type="InterPro" id="IPR015854">
    <property type="entry name" value="ABC_transpr_LolD-like"/>
</dbReference>
<proteinExistence type="inferred from homology"/>
<dbReference type="CDD" id="cd03255">
    <property type="entry name" value="ABC_MJ0796_LolCDE_FtsE"/>
    <property type="match status" value="1"/>
</dbReference>
<dbReference type="InterPro" id="IPR003439">
    <property type="entry name" value="ABC_transporter-like_ATP-bd"/>
</dbReference>
<keyword evidence="2" id="KW-0547">Nucleotide-binding</keyword>
<keyword evidence="1" id="KW-0813">Transport</keyword>
<organism evidence="6 7">
    <name type="scientific">Methylacidimicrobium tartarophylax</name>
    <dbReference type="NCBI Taxonomy" id="1041768"/>
    <lineage>
        <taxon>Bacteria</taxon>
        <taxon>Pseudomonadati</taxon>
        <taxon>Verrucomicrobiota</taxon>
        <taxon>Methylacidimicrobium</taxon>
    </lineage>
</organism>
<evidence type="ECO:0000256" key="4">
    <source>
        <dbReference type="ARBA" id="ARBA00038388"/>
    </source>
</evidence>